<dbReference type="EMBL" id="FTNV01000003">
    <property type="protein sequence ID" value="SIS22144.1"/>
    <property type="molecule type" value="Genomic_DNA"/>
</dbReference>
<sequence>MRVLPAILCVLALAACREEAKAPEPVRMTQDAIGHFCQMNLLEHPGPKAQVHLEGLPGMPLFFSQVRDAIAYQRMPEQSHAITAIYVQDVGTVPSWDAPGQDHWIAAEEAYYVLGSDRTGGMGAPETVPFAEEAAARDYIAAHGGEVLRLAQIPDQAVLAPVADGLLSRAEDDADFSDRLRKLSNERKN</sequence>
<dbReference type="Proteomes" id="UP000186019">
    <property type="component" value="Unassembled WGS sequence"/>
</dbReference>
<dbReference type="SUPFAM" id="SSF160387">
    <property type="entry name" value="NosL/MerB-like"/>
    <property type="match status" value="1"/>
</dbReference>
<dbReference type="PANTHER" id="PTHR41247:SF1">
    <property type="entry name" value="HTH-TYPE TRANSCRIPTIONAL REPRESSOR YCNK"/>
    <property type="match status" value="1"/>
</dbReference>
<gene>
    <name evidence="1" type="ORF">SAMN05421666_2667</name>
</gene>
<dbReference type="InterPro" id="IPR008719">
    <property type="entry name" value="N2O_reductase_NosL"/>
</dbReference>
<dbReference type="RefSeq" id="WP_076534805.1">
    <property type="nucleotide sequence ID" value="NZ_FOAC01000002.1"/>
</dbReference>
<proteinExistence type="predicted"/>
<dbReference type="STRING" id="573024.SAMN05216208_2649"/>
<dbReference type="Gene3D" id="3.30.70.2050">
    <property type="match status" value="1"/>
</dbReference>
<dbReference type="Pfam" id="PF05573">
    <property type="entry name" value="NosL"/>
    <property type="match status" value="1"/>
</dbReference>
<protein>
    <submittedName>
        <fullName evidence="1">Copper chaperone NosL</fullName>
    </submittedName>
</protein>
<reference evidence="1 2" key="1">
    <citation type="submission" date="2017-01" db="EMBL/GenBank/DDBJ databases">
        <authorList>
            <person name="Mah S.A."/>
            <person name="Swanson W.J."/>
            <person name="Moy G.W."/>
            <person name="Vacquier V.D."/>
        </authorList>
    </citation>
    <scope>NUCLEOTIDE SEQUENCE [LARGE SCALE GENOMIC DNA]</scope>
    <source>
        <strain evidence="1 2">DSM 29590</strain>
    </source>
</reference>
<evidence type="ECO:0000313" key="2">
    <source>
        <dbReference type="Proteomes" id="UP000186019"/>
    </source>
</evidence>
<keyword evidence="2" id="KW-1185">Reference proteome</keyword>
<dbReference type="AlphaFoldDB" id="A0A1N7HB84"/>
<accession>A0A1N7HB84</accession>
<organism evidence="1 2">
    <name type="scientific">Roseovarius nanhaiticus</name>
    <dbReference type="NCBI Taxonomy" id="573024"/>
    <lineage>
        <taxon>Bacteria</taxon>
        <taxon>Pseudomonadati</taxon>
        <taxon>Pseudomonadota</taxon>
        <taxon>Alphaproteobacteria</taxon>
        <taxon>Rhodobacterales</taxon>
        <taxon>Roseobacteraceae</taxon>
        <taxon>Roseovarius</taxon>
    </lineage>
</organism>
<name>A0A1N7HB84_9RHOB</name>
<dbReference type="Gene3D" id="3.30.70.2060">
    <property type="match status" value="1"/>
</dbReference>
<dbReference type="PANTHER" id="PTHR41247">
    <property type="entry name" value="HTH-TYPE TRANSCRIPTIONAL REPRESSOR YCNK"/>
    <property type="match status" value="1"/>
</dbReference>
<evidence type="ECO:0000313" key="1">
    <source>
        <dbReference type="EMBL" id="SIS22144.1"/>
    </source>
</evidence>
<dbReference type="OrthoDB" id="7354657at2"/>
<dbReference type="PROSITE" id="PS51257">
    <property type="entry name" value="PROKAR_LIPOPROTEIN"/>
    <property type="match status" value="1"/>
</dbReference>